<keyword evidence="1" id="KW-0812">Transmembrane</keyword>
<dbReference type="EMBL" id="UINC01001057">
    <property type="protein sequence ID" value="SUZ69266.1"/>
    <property type="molecule type" value="Genomic_DNA"/>
</dbReference>
<sequence>MNSKLLTLGSLSNLGQYFQIIGVLGVVASLLFVGLELRQSQKIATAATQQDRNNSIITNIQTFTLAGHDWHSIGLDNNLRYEFSEREIVARNQYHIAWFIYENDFFHYSQGLMTESVWQAKLKAFEHWYNMCSMRDLYQRRSVWMPAAFRELIESFPDKC</sequence>
<organism evidence="2">
    <name type="scientific">marine metagenome</name>
    <dbReference type="NCBI Taxonomy" id="408172"/>
    <lineage>
        <taxon>unclassified sequences</taxon>
        <taxon>metagenomes</taxon>
        <taxon>ecological metagenomes</taxon>
    </lineage>
</organism>
<evidence type="ECO:0000256" key="1">
    <source>
        <dbReference type="SAM" id="Phobius"/>
    </source>
</evidence>
<accession>A0A381PQD9</accession>
<keyword evidence="1" id="KW-0472">Membrane</keyword>
<name>A0A381PQD9_9ZZZZ</name>
<reference evidence="2" key="1">
    <citation type="submission" date="2018-05" db="EMBL/GenBank/DDBJ databases">
        <authorList>
            <person name="Lanie J.A."/>
            <person name="Ng W.-L."/>
            <person name="Kazmierczak K.M."/>
            <person name="Andrzejewski T.M."/>
            <person name="Davidsen T.M."/>
            <person name="Wayne K.J."/>
            <person name="Tettelin H."/>
            <person name="Glass J.I."/>
            <person name="Rusch D."/>
            <person name="Podicherti R."/>
            <person name="Tsui H.-C.T."/>
            <person name="Winkler M.E."/>
        </authorList>
    </citation>
    <scope>NUCLEOTIDE SEQUENCE</scope>
</reference>
<gene>
    <name evidence="2" type="ORF">METZ01_LOCUS22120</name>
</gene>
<protein>
    <submittedName>
        <fullName evidence="2">Uncharacterized protein</fullName>
    </submittedName>
</protein>
<proteinExistence type="predicted"/>
<feature type="transmembrane region" description="Helical" evidence="1">
    <location>
        <begin position="16"/>
        <end position="35"/>
    </location>
</feature>
<dbReference type="AlphaFoldDB" id="A0A381PQD9"/>
<evidence type="ECO:0000313" key="2">
    <source>
        <dbReference type="EMBL" id="SUZ69266.1"/>
    </source>
</evidence>
<keyword evidence="1" id="KW-1133">Transmembrane helix</keyword>